<dbReference type="GO" id="GO:0016018">
    <property type="term" value="F:cyclosporin A binding"/>
    <property type="evidence" value="ECO:0007669"/>
    <property type="project" value="TreeGrafter"/>
</dbReference>
<dbReference type="EC" id="5.2.1.8" evidence="3"/>
<dbReference type="InterPro" id="IPR002130">
    <property type="entry name" value="Cyclophilin-type_PPIase_dom"/>
</dbReference>
<name>A0A383VF73_TETOB</name>
<dbReference type="Gene3D" id="2.40.128.20">
    <property type="match status" value="1"/>
</dbReference>
<dbReference type="AlphaFoldDB" id="A0A383VF73"/>
<evidence type="ECO:0000256" key="1">
    <source>
        <dbReference type="ARBA" id="ARBA00000971"/>
    </source>
</evidence>
<evidence type="ECO:0000256" key="3">
    <source>
        <dbReference type="ARBA" id="ARBA00013194"/>
    </source>
</evidence>
<dbReference type="PRINTS" id="PR00153">
    <property type="entry name" value="CSAPPISMRASE"/>
</dbReference>
<dbReference type="Proteomes" id="UP000256970">
    <property type="component" value="Unassembled WGS sequence"/>
</dbReference>
<dbReference type="Gene3D" id="2.40.100.10">
    <property type="entry name" value="Cyclophilin-like"/>
    <property type="match status" value="1"/>
</dbReference>
<dbReference type="PANTHER" id="PTHR11071:SF420">
    <property type="entry name" value="PEPTIDYL-PROLYL CIS-TRANS ISOMERASE CYP20-3, CHLOROPLASTIC"/>
    <property type="match status" value="1"/>
</dbReference>
<dbReference type="EMBL" id="FNXT01000280">
    <property type="protein sequence ID" value="SZX63036.1"/>
    <property type="molecule type" value="Genomic_DNA"/>
</dbReference>
<dbReference type="InterPro" id="IPR012674">
    <property type="entry name" value="Calycin"/>
</dbReference>
<comment type="catalytic activity">
    <reaction evidence="1">
        <text>[protein]-peptidylproline (omega=180) = [protein]-peptidylproline (omega=0)</text>
        <dbReference type="Rhea" id="RHEA:16237"/>
        <dbReference type="Rhea" id="RHEA-COMP:10747"/>
        <dbReference type="Rhea" id="RHEA-COMP:10748"/>
        <dbReference type="ChEBI" id="CHEBI:83833"/>
        <dbReference type="ChEBI" id="CHEBI:83834"/>
        <dbReference type="EC" id="5.2.1.8"/>
    </reaction>
</comment>
<dbReference type="PROSITE" id="PS50072">
    <property type="entry name" value="CSA_PPIASE_2"/>
    <property type="match status" value="1"/>
</dbReference>
<sequence>MTGPWYSQQQVASSNDNLFCIKAEYKIRDADNLSKGVVVHNSANKGAVNGELVDLNALPGNASSAAGSLAAAIPSLVAFPAPFNETTDVKDTADSKLKVGPGIFELPYKLGTKFLFNDYWIVAVGESADASLGYDWAIVTSGSPKNPNILSGKCRTGNALGTNQGMWLLSRKPVDPEATQTMLAKAAALGLDTSSLKPVVQEGCLFGAAAPGSSTDAADDASSGVAVAAVPASSKKQQQGSGKAAAPPASSGSSKKAGDSSAKVASAAPVALDPLAVTQKVEFNISIGGKPAGSVILGMFGNAAPKTVQNFVSICKGAKGSPSYVGTKFHRVIKDFMIQGGDFEKGDGTGGYSIYGASFPDENLTFELSRGVLAMANSGPDTNGSQFFITVVPTDWLNGKHVVFGRVLRGMELVDAISDAPVNQADAPLSPVSISGCRAWKDAVPSKLT</sequence>
<accession>A0A383VF73</accession>
<feature type="domain" description="PPIase cyclophilin-type" evidence="7">
    <location>
        <begin position="282"/>
        <end position="439"/>
    </location>
</feature>
<gene>
    <name evidence="8" type="ORF">BQ4739_LOCUS3603</name>
</gene>
<dbReference type="FunFam" id="2.40.100.10:FF:000025">
    <property type="entry name" value="Peptidyl-prolyl cis-trans isomerase CYP19-2"/>
    <property type="match status" value="1"/>
</dbReference>
<evidence type="ECO:0000256" key="6">
    <source>
        <dbReference type="SAM" id="MobiDB-lite"/>
    </source>
</evidence>
<reference evidence="8 9" key="1">
    <citation type="submission" date="2016-10" db="EMBL/GenBank/DDBJ databases">
        <authorList>
            <person name="Cai Z."/>
        </authorList>
    </citation>
    <scope>NUCLEOTIDE SEQUENCE [LARGE SCALE GENOMIC DNA]</scope>
</reference>
<dbReference type="InterPro" id="IPR029000">
    <property type="entry name" value="Cyclophilin-like_dom_sf"/>
</dbReference>
<evidence type="ECO:0000256" key="2">
    <source>
        <dbReference type="ARBA" id="ARBA00007365"/>
    </source>
</evidence>
<dbReference type="GO" id="GO:0005737">
    <property type="term" value="C:cytoplasm"/>
    <property type="evidence" value="ECO:0007669"/>
    <property type="project" value="TreeGrafter"/>
</dbReference>
<keyword evidence="4" id="KW-0697">Rotamase</keyword>
<evidence type="ECO:0000259" key="7">
    <source>
        <dbReference type="PROSITE" id="PS50072"/>
    </source>
</evidence>
<dbReference type="InterPro" id="IPR020892">
    <property type="entry name" value="Cyclophilin-type_PPIase_CS"/>
</dbReference>
<evidence type="ECO:0000313" key="9">
    <source>
        <dbReference type="Proteomes" id="UP000256970"/>
    </source>
</evidence>
<dbReference type="SUPFAM" id="SSF50814">
    <property type="entry name" value="Lipocalins"/>
    <property type="match status" value="1"/>
</dbReference>
<keyword evidence="9" id="KW-1185">Reference proteome</keyword>
<comment type="similarity">
    <text evidence="2">Belongs to the cyclophilin-type PPIase family.</text>
</comment>
<evidence type="ECO:0000256" key="5">
    <source>
        <dbReference type="ARBA" id="ARBA00023235"/>
    </source>
</evidence>
<dbReference type="SUPFAM" id="SSF50891">
    <property type="entry name" value="Cyclophilin-like"/>
    <property type="match status" value="1"/>
</dbReference>
<dbReference type="PROSITE" id="PS00170">
    <property type="entry name" value="CSA_PPIASE_1"/>
    <property type="match status" value="1"/>
</dbReference>
<protein>
    <recommendedName>
        <fullName evidence="3">peptidylprolyl isomerase</fullName>
        <ecNumber evidence="3">5.2.1.8</ecNumber>
    </recommendedName>
</protein>
<evidence type="ECO:0000313" key="8">
    <source>
        <dbReference type="EMBL" id="SZX63036.1"/>
    </source>
</evidence>
<dbReference type="PANTHER" id="PTHR11071">
    <property type="entry name" value="PEPTIDYL-PROLYL CIS-TRANS ISOMERASE"/>
    <property type="match status" value="1"/>
</dbReference>
<dbReference type="GO" id="GO:0003755">
    <property type="term" value="F:peptidyl-prolyl cis-trans isomerase activity"/>
    <property type="evidence" value="ECO:0007669"/>
    <property type="project" value="UniProtKB-KW"/>
</dbReference>
<dbReference type="GO" id="GO:0006457">
    <property type="term" value="P:protein folding"/>
    <property type="evidence" value="ECO:0007669"/>
    <property type="project" value="InterPro"/>
</dbReference>
<dbReference type="Pfam" id="PF00160">
    <property type="entry name" value="Pro_isomerase"/>
    <property type="match status" value="1"/>
</dbReference>
<evidence type="ECO:0000256" key="4">
    <source>
        <dbReference type="ARBA" id="ARBA00023110"/>
    </source>
</evidence>
<organism evidence="8 9">
    <name type="scientific">Tetradesmus obliquus</name>
    <name type="common">Green alga</name>
    <name type="synonym">Acutodesmus obliquus</name>
    <dbReference type="NCBI Taxonomy" id="3088"/>
    <lineage>
        <taxon>Eukaryota</taxon>
        <taxon>Viridiplantae</taxon>
        <taxon>Chlorophyta</taxon>
        <taxon>core chlorophytes</taxon>
        <taxon>Chlorophyceae</taxon>
        <taxon>CS clade</taxon>
        <taxon>Sphaeropleales</taxon>
        <taxon>Scenedesmaceae</taxon>
        <taxon>Tetradesmus</taxon>
    </lineage>
</organism>
<keyword evidence="5" id="KW-0413">Isomerase</keyword>
<feature type="region of interest" description="Disordered" evidence="6">
    <location>
        <begin position="229"/>
        <end position="260"/>
    </location>
</feature>
<proteinExistence type="inferred from homology"/>
<dbReference type="STRING" id="3088.A0A383VF73"/>